<dbReference type="Proteomes" id="UP000009149">
    <property type="component" value="Chromosome"/>
</dbReference>
<dbReference type="EMBL" id="CP000975">
    <property type="protein sequence ID" value="ACD82079.1"/>
    <property type="molecule type" value="Genomic_DNA"/>
</dbReference>
<dbReference type="KEGG" id="min:Minf_0019"/>
<evidence type="ECO:0000313" key="2">
    <source>
        <dbReference type="Proteomes" id="UP000009149"/>
    </source>
</evidence>
<dbReference type="HOGENOM" id="CLU_3374602_0_0_0"/>
<sequence>MYRDRVRVILKLILGGNLKILDLGDFSSPLIIKG</sequence>
<reference evidence="1 2" key="1">
    <citation type="journal article" date="2008" name="Biol. Direct">
        <title>Complete genome sequence of the extremely acidophilic methanotroph isolate V4, Methylacidiphilum infernorum, a representative of the bacterial phylum Verrucomicrobia.</title>
        <authorList>
            <person name="Hou S."/>
            <person name="Makarova K.S."/>
            <person name="Saw J.H."/>
            <person name="Senin P."/>
            <person name="Ly B.V."/>
            <person name="Zhou Z."/>
            <person name="Ren Y."/>
            <person name="Wang J."/>
            <person name="Galperin M.Y."/>
            <person name="Omelchenko M.V."/>
            <person name="Wolf Y.I."/>
            <person name="Yutin N."/>
            <person name="Koonin E.V."/>
            <person name="Stott M.B."/>
            <person name="Mountain B.W."/>
            <person name="Crowe M.A."/>
            <person name="Smirnova A.V."/>
            <person name="Dunfield P.F."/>
            <person name="Feng L."/>
            <person name="Wang L."/>
            <person name="Alam M."/>
        </authorList>
    </citation>
    <scope>NUCLEOTIDE SEQUENCE [LARGE SCALE GENOMIC DNA]</scope>
    <source>
        <strain evidence="2">Isolate V4</strain>
    </source>
</reference>
<dbReference type="STRING" id="481448.Minf_0019"/>
<evidence type="ECO:0000313" key="1">
    <source>
        <dbReference type="EMBL" id="ACD82079.1"/>
    </source>
</evidence>
<dbReference type="AlphaFoldDB" id="B3DWI4"/>
<proteinExistence type="predicted"/>
<protein>
    <submittedName>
        <fullName evidence="1">Uncharacterized protein</fullName>
    </submittedName>
</protein>
<organism evidence="1 2">
    <name type="scientific">Methylacidiphilum infernorum (isolate V4)</name>
    <name type="common">Methylokorus infernorum (strain V4)</name>
    <dbReference type="NCBI Taxonomy" id="481448"/>
    <lineage>
        <taxon>Bacteria</taxon>
        <taxon>Pseudomonadati</taxon>
        <taxon>Verrucomicrobiota</taxon>
        <taxon>Methylacidiphilae</taxon>
        <taxon>Methylacidiphilales</taxon>
        <taxon>Methylacidiphilaceae</taxon>
        <taxon>Methylacidiphilum (ex Ratnadevi et al. 2023)</taxon>
    </lineage>
</organism>
<gene>
    <name evidence="1" type="ordered locus">Minf_0019</name>
</gene>
<accession>B3DWI4</accession>
<name>B3DWI4_METI4</name>